<dbReference type="RefSeq" id="WP_189083186.1">
    <property type="nucleotide sequence ID" value="NZ_BMMX01000101.1"/>
</dbReference>
<evidence type="ECO:0000256" key="6">
    <source>
        <dbReference type="ARBA" id="ARBA00022801"/>
    </source>
</evidence>
<dbReference type="PANTHER" id="PTHR34353">
    <property type="entry name" value="CRISPR-ASSOCIATED ENDONUCLEASE CAS1 1"/>
    <property type="match status" value="1"/>
</dbReference>
<evidence type="ECO:0000256" key="10">
    <source>
        <dbReference type="ARBA" id="ARBA00023125"/>
    </source>
</evidence>
<dbReference type="HAMAP" id="MF_01470">
    <property type="entry name" value="Cas1"/>
    <property type="match status" value="1"/>
</dbReference>
<dbReference type="EC" id="3.1.-.-" evidence="14"/>
<dbReference type="InterPro" id="IPR042206">
    <property type="entry name" value="CRISPR-assoc_Cas1_C"/>
</dbReference>
<reference evidence="16" key="1">
    <citation type="journal article" date="2014" name="Int. J. Syst. Evol. Microbiol.">
        <title>Complete genome sequence of Corynebacterium casei LMG S-19264T (=DSM 44701T), isolated from a smear-ripened cheese.</title>
        <authorList>
            <consortium name="US DOE Joint Genome Institute (JGI-PGF)"/>
            <person name="Walter F."/>
            <person name="Albersmeier A."/>
            <person name="Kalinowski J."/>
            <person name="Ruckert C."/>
        </authorList>
    </citation>
    <scope>NUCLEOTIDE SEQUENCE</scope>
    <source>
        <strain evidence="16">CGMCC 4.7299</strain>
    </source>
</reference>
<dbReference type="CDD" id="cd09634">
    <property type="entry name" value="Cas1_I-II-III"/>
    <property type="match status" value="1"/>
</dbReference>
<evidence type="ECO:0000313" key="17">
    <source>
        <dbReference type="Proteomes" id="UP000656042"/>
    </source>
</evidence>
<dbReference type="InterPro" id="IPR000123">
    <property type="entry name" value="Reverse_transcriptase_msDNA"/>
</dbReference>
<dbReference type="Gene3D" id="3.100.10.20">
    <property type="entry name" value="CRISPR-associated endonuclease Cas1, N-terminal domain"/>
    <property type="match status" value="1"/>
</dbReference>
<evidence type="ECO:0000256" key="4">
    <source>
        <dbReference type="ARBA" id="ARBA00022723"/>
    </source>
</evidence>
<accession>A0A8J3C5C8</accession>
<dbReference type="InterPro" id="IPR043502">
    <property type="entry name" value="DNA/RNA_pol_sf"/>
</dbReference>
<dbReference type="InterPro" id="IPR002729">
    <property type="entry name" value="CRISPR-assoc_Cas1"/>
</dbReference>
<dbReference type="EMBL" id="BMMX01000101">
    <property type="protein sequence ID" value="GGL21335.1"/>
    <property type="molecule type" value="Genomic_DNA"/>
</dbReference>
<keyword evidence="9 14" id="KW-0051">Antiviral defense</keyword>
<feature type="binding site" evidence="14">
    <location>
        <position position="511"/>
    </location>
    <ligand>
        <name>Mn(2+)</name>
        <dbReference type="ChEBI" id="CHEBI:29035"/>
    </ligand>
</feature>
<dbReference type="GO" id="GO:0051607">
    <property type="term" value="P:defense response to virus"/>
    <property type="evidence" value="ECO:0007669"/>
    <property type="project" value="UniProtKB-UniRule"/>
</dbReference>
<keyword evidence="1" id="KW-0808">Transferase</keyword>
<dbReference type="Pfam" id="PF01867">
    <property type="entry name" value="Cas_Cas1"/>
    <property type="match status" value="1"/>
</dbReference>
<evidence type="ECO:0000256" key="8">
    <source>
        <dbReference type="ARBA" id="ARBA00022918"/>
    </source>
</evidence>
<dbReference type="Proteomes" id="UP000656042">
    <property type="component" value="Unassembled WGS sequence"/>
</dbReference>
<gene>
    <name evidence="14" type="primary">cas1</name>
    <name evidence="16" type="ORF">GCM10012284_64970</name>
</gene>
<evidence type="ECO:0000256" key="13">
    <source>
        <dbReference type="ARBA" id="ARBA00038592"/>
    </source>
</evidence>
<dbReference type="GO" id="GO:0043571">
    <property type="term" value="P:maintenance of CRISPR repeat elements"/>
    <property type="evidence" value="ECO:0007669"/>
    <property type="project" value="UniProtKB-UniRule"/>
</dbReference>
<keyword evidence="4 14" id="KW-0479">Metal-binding</keyword>
<evidence type="ECO:0000256" key="9">
    <source>
        <dbReference type="ARBA" id="ARBA00023118"/>
    </source>
</evidence>
<keyword evidence="6 14" id="KW-0378">Hydrolase</keyword>
<evidence type="ECO:0000256" key="3">
    <source>
        <dbReference type="ARBA" id="ARBA00022722"/>
    </source>
</evidence>
<proteinExistence type="inferred from homology"/>
<protein>
    <recommendedName>
        <fullName evidence="14">CRISPR-associated endonuclease Cas1</fullName>
        <ecNumber evidence="14">3.1.-.-</ecNumber>
    </recommendedName>
</protein>
<keyword evidence="11 14" id="KW-0464">Manganese</keyword>
<comment type="similarity">
    <text evidence="12">Belongs to the bacterial reverse transcriptase family.</text>
</comment>
<keyword evidence="10 14" id="KW-0238">DNA-binding</keyword>
<keyword evidence="17" id="KW-1185">Reference proteome</keyword>
<feature type="domain" description="Reverse transcriptase" evidence="15">
    <location>
        <begin position="48"/>
        <end position="270"/>
    </location>
</feature>
<dbReference type="GO" id="GO:0046872">
    <property type="term" value="F:metal ion binding"/>
    <property type="evidence" value="ECO:0007669"/>
    <property type="project" value="UniProtKB-UniRule"/>
</dbReference>
<dbReference type="GO" id="GO:0003723">
    <property type="term" value="F:RNA binding"/>
    <property type="evidence" value="ECO:0007669"/>
    <property type="project" value="InterPro"/>
</dbReference>
<evidence type="ECO:0000256" key="2">
    <source>
        <dbReference type="ARBA" id="ARBA00022695"/>
    </source>
</evidence>
<dbReference type="Pfam" id="PF00078">
    <property type="entry name" value="RVT_1"/>
    <property type="match status" value="1"/>
</dbReference>
<keyword evidence="3 14" id="KW-0540">Nuclease</keyword>
<evidence type="ECO:0000256" key="7">
    <source>
        <dbReference type="ARBA" id="ARBA00022842"/>
    </source>
</evidence>
<dbReference type="NCBIfam" id="TIGR00287">
    <property type="entry name" value="cas1"/>
    <property type="match status" value="1"/>
</dbReference>
<dbReference type="GO" id="GO:0016787">
    <property type="term" value="F:hydrolase activity"/>
    <property type="evidence" value="ECO:0007669"/>
    <property type="project" value="UniProtKB-KW"/>
</dbReference>
<feature type="binding site" evidence="14">
    <location>
        <position position="446"/>
    </location>
    <ligand>
        <name>Mn(2+)</name>
        <dbReference type="ChEBI" id="CHEBI:29035"/>
    </ligand>
</feature>
<dbReference type="GO" id="GO:0003964">
    <property type="term" value="F:RNA-directed DNA polymerase activity"/>
    <property type="evidence" value="ECO:0007669"/>
    <property type="project" value="UniProtKB-KW"/>
</dbReference>
<dbReference type="PANTHER" id="PTHR34353:SF2">
    <property type="entry name" value="CRISPR-ASSOCIATED ENDONUCLEASE CAS1 1"/>
    <property type="match status" value="1"/>
</dbReference>
<evidence type="ECO:0000256" key="1">
    <source>
        <dbReference type="ARBA" id="ARBA00022679"/>
    </source>
</evidence>
<dbReference type="PROSITE" id="PS50878">
    <property type="entry name" value="RT_POL"/>
    <property type="match status" value="1"/>
</dbReference>
<evidence type="ECO:0000259" key="15">
    <source>
        <dbReference type="PROSITE" id="PS50878"/>
    </source>
</evidence>
<evidence type="ECO:0000256" key="14">
    <source>
        <dbReference type="HAMAP-Rule" id="MF_01470"/>
    </source>
</evidence>
<dbReference type="GO" id="GO:0004519">
    <property type="term" value="F:endonuclease activity"/>
    <property type="evidence" value="ECO:0007669"/>
    <property type="project" value="UniProtKB-UniRule"/>
</dbReference>
<dbReference type="InterPro" id="IPR042211">
    <property type="entry name" value="CRISPR-assoc_Cas1_N"/>
</dbReference>
<comment type="similarity">
    <text evidence="14">Belongs to the CRISPR-associated endonuclease Cas1 family.</text>
</comment>
<dbReference type="InterPro" id="IPR050646">
    <property type="entry name" value="Cas1"/>
</dbReference>
<evidence type="ECO:0000256" key="5">
    <source>
        <dbReference type="ARBA" id="ARBA00022759"/>
    </source>
</evidence>
<evidence type="ECO:0000256" key="11">
    <source>
        <dbReference type="ARBA" id="ARBA00023211"/>
    </source>
</evidence>
<comment type="cofactor">
    <cofactor evidence="14">
        <name>Mg(2+)</name>
        <dbReference type="ChEBI" id="CHEBI:18420"/>
    </cofactor>
    <cofactor evidence="14">
        <name>Mn(2+)</name>
        <dbReference type="ChEBI" id="CHEBI:29035"/>
    </cofactor>
</comment>
<comment type="function">
    <text evidence="14">CRISPR (clustered regularly interspaced short palindromic repeat), is an adaptive immune system that provides protection against mobile genetic elements (viruses, transposable elements and conjugative plasmids). CRISPR clusters contain spacers, sequences complementary to antecedent mobile elements, and target invading nucleic acids. CRISPR clusters are transcribed and processed into CRISPR RNA (crRNA). Acts as a dsDNA endonuclease. Involved in the integration of spacer DNA into the CRISPR cassette.</text>
</comment>
<name>A0A8J3C5C8_9ACTN</name>
<dbReference type="Gene3D" id="1.20.120.920">
    <property type="entry name" value="CRISPR-associated endonuclease Cas1, C-terminal domain"/>
    <property type="match status" value="1"/>
</dbReference>
<comment type="subunit">
    <text evidence="13 14">Homodimer, forms a heterotetramer with a Cas2 homodimer.</text>
</comment>
<dbReference type="InterPro" id="IPR000477">
    <property type="entry name" value="RT_dom"/>
</dbReference>
<dbReference type="PRINTS" id="PR00866">
    <property type="entry name" value="RNADNAPOLMS"/>
</dbReference>
<reference evidence="16" key="2">
    <citation type="submission" date="2020-09" db="EMBL/GenBank/DDBJ databases">
        <authorList>
            <person name="Sun Q."/>
            <person name="Zhou Y."/>
        </authorList>
    </citation>
    <scope>NUCLEOTIDE SEQUENCE</scope>
    <source>
        <strain evidence="16">CGMCC 4.7299</strain>
    </source>
</reference>
<dbReference type="GO" id="GO:0003677">
    <property type="term" value="F:DNA binding"/>
    <property type="evidence" value="ECO:0007669"/>
    <property type="project" value="UniProtKB-KW"/>
</dbReference>
<comment type="caution">
    <text evidence="16">The sequence shown here is derived from an EMBL/GenBank/DDBJ whole genome shotgun (WGS) entry which is preliminary data.</text>
</comment>
<evidence type="ECO:0000313" key="16">
    <source>
        <dbReference type="EMBL" id="GGL21335.1"/>
    </source>
</evidence>
<evidence type="ECO:0000256" key="12">
    <source>
        <dbReference type="ARBA" id="ARBA00034120"/>
    </source>
</evidence>
<keyword evidence="5 14" id="KW-0255">Endonuclease</keyword>
<keyword evidence="8" id="KW-0695">RNA-directed DNA polymerase</keyword>
<sequence>MSLYATATTRQALADAWEELRADARADGTVSVGVTRFAADADDRLTELAEQLAARTWAPGPLTPVEIPKDDGGVRTLAIPPVADRVVEKALAAVLTPVIDPHLHPACYAYRPGLGVTDAVQHVARLRDDGLGWAVRADIDDCFPTIDTRRVRRLLAELIDDADLLTVVDRLLARTVAGRPATARGLPQGAPLSPALANLALTHLDEAASTAGFPAVRYGDDICLLAATRDDADQGRAIIDTAATELGMRLGDDTQIMSFTDGFCFLGEDFGTRYPPVIDTHRVLQPATRTVYVARPGAAVRIEAGRLLVETPDDTELLNVPTGHVESLALFGPVGLSAGARTWALTNDVEVIPGSRRGHYLGQLHTRSTRRVTRLRRQLAAADTPDRALPIARTLVAGKIRKQVVLIQRLTRREPHEQTADSIATMRRMQTMLDAAGSRDEILGLEGAAARAYFTALGHLLPAELAFTGRNRRPPLDVINAALSYGYTLLVGEAVAALAAAGLDPAIGLLHTDDDNRPSLALDLIEEFRPLIVDQVVATAARKRTLTTGHGRTDPDRPGVLLTEKGREALIDAYEHRMLHVTRGALPGFAGSLRRHLHRQAQRLAAHLDHGADWTPLSWR</sequence>
<dbReference type="SUPFAM" id="SSF56672">
    <property type="entry name" value="DNA/RNA polymerases"/>
    <property type="match status" value="1"/>
</dbReference>
<keyword evidence="2" id="KW-0548">Nucleotidyltransferase</keyword>
<dbReference type="AlphaFoldDB" id="A0A8J3C5C8"/>
<feature type="binding site" evidence="14">
    <location>
        <position position="526"/>
    </location>
    <ligand>
        <name>Mn(2+)</name>
        <dbReference type="ChEBI" id="CHEBI:29035"/>
    </ligand>
</feature>
<dbReference type="CDD" id="cd01651">
    <property type="entry name" value="RT_G2_intron"/>
    <property type="match status" value="1"/>
</dbReference>
<organism evidence="16 17">
    <name type="scientific">Mangrovihabitans endophyticus</name>
    <dbReference type="NCBI Taxonomy" id="1751298"/>
    <lineage>
        <taxon>Bacteria</taxon>
        <taxon>Bacillati</taxon>
        <taxon>Actinomycetota</taxon>
        <taxon>Actinomycetes</taxon>
        <taxon>Micromonosporales</taxon>
        <taxon>Micromonosporaceae</taxon>
        <taxon>Mangrovihabitans</taxon>
    </lineage>
</organism>
<keyword evidence="7 14" id="KW-0460">Magnesium</keyword>